<evidence type="ECO:0000313" key="4">
    <source>
        <dbReference type="EMBL" id="HGF33423.1"/>
    </source>
</evidence>
<dbReference type="CDD" id="cd10797">
    <property type="entry name" value="GH57N_APU_like_1"/>
    <property type="match status" value="1"/>
</dbReference>
<organism evidence="4">
    <name type="scientific">Desulfobacca acetoxidans</name>
    <dbReference type="NCBI Taxonomy" id="60893"/>
    <lineage>
        <taxon>Bacteria</taxon>
        <taxon>Pseudomonadati</taxon>
        <taxon>Thermodesulfobacteriota</taxon>
        <taxon>Desulfobaccia</taxon>
        <taxon>Desulfobaccales</taxon>
        <taxon>Desulfobaccaceae</taxon>
        <taxon>Desulfobacca</taxon>
    </lineage>
</organism>
<dbReference type="Pfam" id="PF03065">
    <property type="entry name" value="Glyco_hydro_57"/>
    <property type="match status" value="1"/>
</dbReference>
<dbReference type="EMBL" id="DTMF01000090">
    <property type="protein sequence ID" value="HGF33423.1"/>
    <property type="molecule type" value="Genomic_DNA"/>
</dbReference>
<proteinExistence type="inferred from homology"/>
<dbReference type="Pfam" id="PF12055">
    <property type="entry name" value="DUF3536"/>
    <property type="match status" value="1"/>
</dbReference>
<evidence type="ECO:0000256" key="1">
    <source>
        <dbReference type="ARBA" id="ARBA00006821"/>
    </source>
</evidence>
<keyword evidence="2" id="KW-0119">Carbohydrate metabolism</keyword>
<evidence type="ECO:0000259" key="3">
    <source>
        <dbReference type="Pfam" id="PF03065"/>
    </source>
</evidence>
<dbReference type="InterPro" id="IPR011330">
    <property type="entry name" value="Glyco_hydro/deAcase_b/a-brl"/>
</dbReference>
<dbReference type="AlphaFoldDB" id="A0A7C3UXV1"/>
<reference evidence="4" key="1">
    <citation type="journal article" date="2020" name="mSystems">
        <title>Genome- and Community-Level Interaction Insights into Carbon Utilization and Element Cycling Functions of Hydrothermarchaeota in Hydrothermal Sediment.</title>
        <authorList>
            <person name="Zhou Z."/>
            <person name="Liu Y."/>
            <person name="Xu W."/>
            <person name="Pan J."/>
            <person name="Luo Z.H."/>
            <person name="Li M."/>
        </authorList>
    </citation>
    <scope>NUCLEOTIDE SEQUENCE [LARGE SCALE GENOMIC DNA]</scope>
    <source>
        <strain evidence="4">SpSt-897</strain>
    </source>
</reference>
<dbReference type="Gene3D" id="3.20.110.20">
    <property type="match status" value="1"/>
</dbReference>
<dbReference type="GO" id="GO:0005975">
    <property type="term" value="P:carbohydrate metabolic process"/>
    <property type="evidence" value="ECO:0007669"/>
    <property type="project" value="InterPro"/>
</dbReference>
<name>A0A7C3UXV1_9BACT</name>
<dbReference type="InterPro" id="IPR021923">
    <property type="entry name" value="DUF3536"/>
</dbReference>
<comment type="caution">
    <text evidence="4">The sequence shown here is derived from an EMBL/GenBank/DDBJ whole genome shotgun (WGS) entry which is preliminary data.</text>
</comment>
<dbReference type="InterPro" id="IPR052046">
    <property type="entry name" value="GH57_Enzymes"/>
</dbReference>
<protein>
    <submittedName>
        <fullName evidence="4">DUF3536 domain-containing protein</fullName>
    </submittedName>
</protein>
<dbReference type="PANTHER" id="PTHR36306">
    <property type="entry name" value="ALPHA-AMYLASE-RELATED-RELATED"/>
    <property type="match status" value="1"/>
</dbReference>
<dbReference type="SUPFAM" id="SSF88713">
    <property type="entry name" value="Glycoside hydrolase/deacetylase"/>
    <property type="match status" value="1"/>
</dbReference>
<accession>A0A7C3UXV1</accession>
<dbReference type="GO" id="GO:0003824">
    <property type="term" value="F:catalytic activity"/>
    <property type="evidence" value="ECO:0007669"/>
    <property type="project" value="InterPro"/>
</dbReference>
<evidence type="ECO:0000256" key="2">
    <source>
        <dbReference type="ARBA" id="ARBA00023277"/>
    </source>
</evidence>
<dbReference type="PANTHER" id="PTHR36306:SF3">
    <property type="entry name" value="GLYCOSIDE HYDROLASE FAMILY 57"/>
    <property type="match status" value="1"/>
</dbReference>
<gene>
    <name evidence="4" type="ORF">ENW96_03400</name>
</gene>
<feature type="domain" description="Glycoside hydrolase family 57 N-terminal" evidence="3">
    <location>
        <begin position="110"/>
        <end position="306"/>
    </location>
</feature>
<dbReference type="InterPro" id="IPR004300">
    <property type="entry name" value="Glyco_hydro_57_N"/>
</dbReference>
<sequence length="807" mass="93224">MDRYVCIHGHFYQPPRENPWLEAIELQDSAYPYHDWNERINAVCYAPNAICRILDSEGRIVKFRNNYNMISFNFGPTLLAWLADKDPQTYNAILAADRRSQQNFGGHGSALAQAYNHLIMPLANRRDKYTQVWWGIRDFEHRFGRRPEGMWLPETAVDLETLDIMAEQGISFTVLAPHQAARVREIGQEAWREVSGGAVDPTKAYRLTLPSGRSINLFFYDAPISRGVAFENLLNRGEDLANRLVGAFSEERHDPQLVHIATDGETYGHHHRYGDMALAYALEYIESKGLARLTNYGEFLEKHPPVFEVEIFENTSWSCAHGVERWRNDCGCHSGQHPGWHQAWRAPLREALDWLRDSLAPLFEKEAGELLRDPWEARNDYIAVILDRSPDNVAEFLKRHARRALDEEQKIKVLKLLESQRHALLMYTSCGWFFDELSGLETVQVMQYAGRVIQLARAFEGQDLESPFLERLQQAPSNLPEHGDGRRIYEKFVKPAMVDLLAVGAHYALSFFFEDYKPRDRIYCYRIDQEDLRSSEIGNAKLEVGRIKVASEITGSASVISFAALYLGDHNLCAGLREFLSEEAYGTMAWEITEAFSWADFPETIRRIGLHFGDRFYSPRSLFRDEQRKVLDQISEPAQKTARNAYRQLYQQNLPFMRFLIELGIPLPKVLRVTADYVCNLNLRQAFEDYKIDLPELRSLMEEARFLGVQLDAAGLEFALRRTLDNLAEKFRENPGDLDLLLQLDVRATLAQELPFEVNLWKLQNVYYEVLLGFYPEQRQKAEQNLLEAQEWLGYFIALGEKLSIKV</sequence>
<comment type="similarity">
    <text evidence="1">Belongs to the glycosyl hydrolase 57 family.</text>
</comment>